<proteinExistence type="predicted"/>
<sequence length="139" mass="15953">MSQKLAQQALAKAQAQQKRNYDLKAKDVKYDIGQIVWLINNRKAKGVEEIKGENLTEKFIPLCSTSLSLFQESARVINCFKDLNRDREFEPNWRGVGNKSSENIIYGAPFPDLAILERHRFGKELFFGPSLESKDLQSF</sequence>
<dbReference type="WBParaSite" id="nRc.2.0.1.t16211-RA">
    <property type="protein sequence ID" value="nRc.2.0.1.t16211-RA"/>
    <property type="gene ID" value="nRc.2.0.1.g16211"/>
</dbReference>
<organism evidence="1 2">
    <name type="scientific">Romanomermis culicivorax</name>
    <name type="common">Nematode worm</name>
    <dbReference type="NCBI Taxonomy" id="13658"/>
    <lineage>
        <taxon>Eukaryota</taxon>
        <taxon>Metazoa</taxon>
        <taxon>Ecdysozoa</taxon>
        <taxon>Nematoda</taxon>
        <taxon>Enoplea</taxon>
        <taxon>Dorylaimia</taxon>
        <taxon>Mermithida</taxon>
        <taxon>Mermithoidea</taxon>
        <taxon>Mermithidae</taxon>
        <taxon>Romanomermis</taxon>
    </lineage>
</organism>
<evidence type="ECO:0000313" key="2">
    <source>
        <dbReference type="WBParaSite" id="nRc.2.0.1.t16211-RA"/>
    </source>
</evidence>
<dbReference type="Proteomes" id="UP000887565">
    <property type="component" value="Unplaced"/>
</dbReference>
<accession>A0A915IQX0</accession>
<evidence type="ECO:0000313" key="1">
    <source>
        <dbReference type="Proteomes" id="UP000887565"/>
    </source>
</evidence>
<dbReference type="AlphaFoldDB" id="A0A915IQX0"/>
<protein>
    <submittedName>
        <fullName evidence="2">Uncharacterized protein</fullName>
    </submittedName>
</protein>
<keyword evidence="1" id="KW-1185">Reference proteome</keyword>
<reference evidence="2" key="1">
    <citation type="submission" date="2022-11" db="UniProtKB">
        <authorList>
            <consortium name="WormBaseParasite"/>
        </authorList>
    </citation>
    <scope>IDENTIFICATION</scope>
</reference>
<name>A0A915IQX0_ROMCU</name>